<dbReference type="Gene3D" id="3.30.2130.10">
    <property type="entry name" value="VC0802-like"/>
    <property type="match status" value="1"/>
</dbReference>
<feature type="domain" description="A9CJY8-like N-terminal" evidence="2">
    <location>
        <begin position="3"/>
        <end position="28"/>
    </location>
</feature>
<name>A0A0E3WSF9_9EURY</name>
<dbReference type="EMBL" id="CP009515">
    <property type="protein sequence ID" value="AKB74580.1"/>
    <property type="molecule type" value="Genomic_DNA"/>
</dbReference>
<accession>A0A0E3WSF9</accession>
<dbReference type="PANTHER" id="PTHR31131">
    <property type="entry name" value="CHROMOSOME 1, WHOLE GENOME SHOTGUN SEQUENCE"/>
    <property type="match status" value="1"/>
</dbReference>
<gene>
    <name evidence="3" type="ORF">MSLAZ_1319</name>
</gene>
<dbReference type="RefSeq" id="WP_232308741.1">
    <property type="nucleotide sequence ID" value="NZ_CP009515.1"/>
</dbReference>
<dbReference type="SUPFAM" id="SSF55021">
    <property type="entry name" value="ACT-like"/>
    <property type="match status" value="2"/>
</dbReference>
<dbReference type="PANTHER" id="PTHR31131:SF6">
    <property type="entry name" value="CASTOR ACT DOMAIN-CONTAINING PROTEIN"/>
    <property type="match status" value="1"/>
</dbReference>
<evidence type="ECO:0000313" key="4">
    <source>
        <dbReference type="Proteomes" id="UP000033072"/>
    </source>
</evidence>
<dbReference type="PATRIC" id="fig|1434111.4.peg.1720"/>
<dbReference type="Pfam" id="PF13840">
    <property type="entry name" value="ACT_7"/>
    <property type="match status" value="1"/>
</dbReference>
<dbReference type="Proteomes" id="UP000033072">
    <property type="component" value="Chromosome"/>
</dbReference>
<organism evidence="3 4">
    <name type="scientific">Methanosarcina lacustris Z-7289</name>
    <dbReference type="NCBI Taxonomy" id="1434111"/>
    <lineage>
        <taxon>Archaea</taxon>
        <taxon>Methanobacteriati</taxon>
        <taxon>Methanobacteriota</taxon>
        <taxon>Stenosarchaea group</taxon>
        <taxon>Methanomicrobia</taxon>
        <taxon>Methanosarcinales</taxon>
        <taxon>Methanosarcinaceae</taxon>
        <taxon>Methanosarcina</taxon>
    </lineage>
</organism>
<evidence type="ECO:0000259" key="1">
    <source>
        <dbReference type="Pfam" id="PF13840"/>
    </source>
</evidence>
<evidence type="ECO:0000259" key="2">
    <source>
        <dbReference type="Pfam" id="PF21631"/>
    </source>
</evidence>
<dbReference type="InterPro" id="IPR051719">
    <property type="entry name" value="CASTOR_mTORC1"/>
</dbReference>
<dbReference type="KEGG" id="mls:MSLAZ_1319"/>
<dbReference type="InterPro" id="IPR027795">
    <property type="entry name" value="CASTOR_ACT_dom"/>
</dbReference>
<proteinExistence type="predicted"/>
<keyword evidence="4" id="KW-1185">Reference proteome</keyword>
<dbReference type="HOGENOM" id="CLU_130568_2_1_2"/>
<dbReference type="Pfam" id="PF21631">
    <property type="entry name" value="A9CJY8-like_N"/>
    <property type="match status" value="1"/>
</dbReference>
<dbReference type="InterPro" id="IPR045865">
    <property type="entry name" value="ACT-like_dom_sf"/>
</dbReference>
<dbReference type="PIRSF" id="PIRSF008459">
    <property type="entry name" value="UCP008459"/>
    <property type="match status" value="1"/>
</dbReference>
<dbReference type="InterPro" id="IPR049447">
    <property type="entry name" value="A9CJY8-like_N"/>
</dbReference>
<protein>
    <submittedName>
        <fullName evidence="3">Uncharacterized protein</fullName>
    </submittedName>
</protein>
<reference evidence="3 4" key="1">
    <citation type="submission" date="2014-07" db="EMBL/GenBank/DDBJ databases">
        <title>Methanogenic archaea and the global carbon cycle.</title>
        <authorList>
            <person name="Henriksen J.R."/>
            <person name="Luke J."/>
            <person name="Reinhart S."/>
            <person name="Benedict M.N."/>
            <person name="Youngblut N.D."/>
            <person name="Metcalf M.E."/>
            <person name="Whitaker R.J."/>
            <person name="Metcalf W.W."/>
        </authorList>
    </citation>
    <scope>NUCLEOTIDE SEQUENCE [LARGE SCALE GENOMIC DNA]</scope>
    <source>
        <strain evidence="3 4">Z-7289</strain>
    </source>
</reference>
<sequence length="105" mass="11433">MYGSSFFSITRTPEELSIVCQESSIPSNIPAGTQVERGWNCLKVEGPLDFGLTGILAGISRTLTDKGISIFAVSTYDTDYILIREKDLECACKALEGTGYDIKKS</sequence>
<dbReference type="InterPro" id="IPR016540">
    <property type="entry name" value="UCP008459"/>
</dbReference>
<evidence type="ECO:0000313" key="3">
    <source>
        <dbReference type="EMBL" id="AKB74580.1"/>
    </source>
</evidence>
<feature type="domain" description="CASTOR ACT" evidence="1">
    <location>
        <begin position="35"/>
        <end position="96"/>
    </location>
</feature>
<dbReference type="AlphaFoldDB" id="A0A0E3WSF9"/>
<dbReference type="GeneID" id="24806061"/>